<protein>
    <submittedName>
        <fullName evidence="2">Ef hand domain-containing protein</fullName>
    </submittedName>
</protein>
<evidence type="ECO:0000313" key="3">
    <source>
        <dbReference type="Proteomes" id="UP000039865"/>
    </source>
</evidence>
<dbReference type="InterPro" id="IPR011992">
    <property type="entry name" value="EF-hand-dom_pair"/>
</dbReference>
<dbReference type="SUPFAM" id="SSF47473">
    <property type="entry name" value="EF-hand"/>
    <property type="match status" value="1"/>
</dbReference>
<dbReference type="Pfam" id="PF13833">
    <property type="entry name" value="EF-hand_8"/>
    <property type="match status" value="1"/>
</dbReference>
<keyword evidence="3" id="KW-1185">Reference proteome</keyword>
<proteinExistence type="predicted"/>
<dbReference type="Gene3D" id="1.10.238.10">
    <property type="entry name" value="EF-hand"/>
    <property type="match status" value="1"/>
</dbReference>
<reference evidence="2 3" key="1">
    <citation type="submission" date="2014-06" db="EMBL/GenBank/DDBJ databases">
        <authorList>
            <person name="Swart Estienne"/>
        </authorList>
    </citation>
    <scope>NUCLEOTIDE SEQUENCE [LARGE SCALE GENOMIC DNA]</scope>
    <source>
        <strain evidence="2 3">130c</strain>
    </source>
</reference>
<dbReference type="InterPro" id="IPR002048">
    <property type="entry name" value="EF_hand_dom"/>
</dbReference>
<organism evidence="2 3">
    <name type="scientific">Stylonychia lemnae</name>
    <name type="common">Ciliate</name>
    <dbReference type="NCBI Taxonomy" id="5949"/>
    <lineage>
        <taxon>Eukaryota</taxon>
        <taxon>Sar</taxon>
        <taxon>Alveolata</taxon>
        <taxon>Ciliophora</taxon>
        <taxon>Intramacronucleata</taxon>
        <taxon>Spirotrichea</taxon>
        <taxon>Stichotrichia</taxon>
        <taxon>Sporadotrichida</taxon>
        <taxon>Oxytrichidae</taxon>
        <taxon>Stylonychinae</taxon>
        <taxon>Stylonychia</taxon>
    </lineage>
</organism>
<dbReference type="OMA" id="NHRAMEE"/>
<dbReference type="InParanoid" id="A0A077ZXF4"/>
<feature type="domain" description="EF-hand" evidence="1">
    <location>
        <begin position="43"/>
        <end position="93"/>
    </location>
</feature>
<dbReference type="EMBL" id="CCKQ01002800">
    <property type="protein sequence ID" value="CDW73907.1"/>
    <property type="molecule type" value="Genomic_DNA"/>
</dbReference>
<gene>
    <name evidence="2" type="primary">Contig8364.g8917</name>
    <name evidence="2" type="ORF">STYLEM_2897</name>
</gene>
<dbReference type="AlphaFoldDB" id="A0A077ZXF4"/>
<dbReference type="OrthoDB" id="26525at2759"/>
<dbReference type="Proteomes" id="UP000039865">
    <property type="component" value="Unassembled WGS sequence"/>
</dbReference>
<dbReference type="GO" id="GO:0005509">
    <property type="term" value="F:calcium ion binding"/>
    <property type="evidence" value="ECO:0007669"/>
    <property type="project" value="InterPro"/>
</dbReference>
<evidence type="ECO:0000259" key="1">
    <source>
        <dbReference type="Pfam" id="PF13833"/>
    </source>
</evidence>
<evidence type="ECO:0000313" key="2">
    <source>
        <dbReference type="EMBL" id="CDW73907.1"/>
    </source>
</evidence>
<accession>A0A077ZXF4</accession>
<sequence length="208" mass="24833">MDKESPEERLNKVEIKPVEKECLERVFDHLVTITQNQKHEDFKKKISSADLMKKLQELGSKPTKAEVDLMIWEVDDDLDKHVSKVEFDKMYKRCISDESGLEPRKLYNLVVFLMFDKAFQGKVTVEDTLQLLYVRYKRDRLDDEIKAIFGENEKTEEGNEKFIEYHDYIEKINHRAMEERKKRKAALKEYWTKKHGLPTSEHDGSRQY</sequence>
<name>A0A077ZXF4_STYLE</name>